<feature type="transmembrane region" description="Helical" evidence="1">
    <location>
        <begin position="21"/>
        <end position="45"/>
    </location>
</feature>
<keyword evidence="1" id="KW-1133">Transmembrane helix</keyword>
<name>A0AAV9I5N4_9PEZI</name>
<keyword evidence="1" id="KW-0472">Membrane</keyword>
<dbReference type="AlphaFoldDB" id="A0AAV9I5N4"/>
<protein>
    <submittedName>
        <fullName evidence="2">Uncharacterized protein</fullName>
    </submittedName>
</protein>
<comment type="caution">
    <text evidence="2">The sequence shown here is derived from an EMBL/GenBank/DDBJ whole genome shotgun (WGS) entry which is preliminary data.</text>
</comment>
<accession>A0AAV9I5N4</accession>
<keyword evidence="3" id="KW-1185">Reference proteome</keyword>
<feature type="transmembrane region" description="Helical" evidence="1">
    <location>
        <begin position="153"/>
        <end position="172"/>
    </location>
</feature>
<evidence type="ECO:0000313" key="2">
    <source>
        <dbReference type="EMBL" id="KAK4466768.1"/>
    </source>
</evidence>
<evidence type="ECO:0000313" key="3">
    <source>
        <dbReference type="Proteomes" id="UP001321749"/>
    </source>
</evidence>
<keyword evidence="1" id="KW-0812">Transmembrane</keyword>
<feature type="transmembrane region" description="Helical" evidence="1">
    <location>
        <begin position="107"/>
        <end position="133"/>
    </location>
</feature>
<gene>
    <name evidence="2" type="ORF">QBC42DRAFT_247120</name>
</gene>
<evidence type="ECO:0000256" key="1">
    <source>
        <dbReference type="SAM" id="Phobius"/>
    </source>
</evidence>
<dbReference type="Proteomes" id="UP001321749">
    <property type="component" value="Unassembled WGS sequence"/>
</dbReference>
<reference evidence="2" key="2">
    <citation type="submission" date="2023-06" db="EMBL/GenBank/DDBJ databases">
        <authorList>
            <consortium name="Lawrence Berkeley National Laboratory"/>
            <person name="Mondo S.J."/>
            <person name="Hensen N."/>
            <person name="Bonometti L."/>
            <person name="Westerberg I."/>
            <person name="Brannstrom I.O."/>
            <person name="Guillou S."/>
            <person name="Cros-Aarteil S."/>
            <person name="Calhoun S."/>
            <person name="Haridas S."/>
            <person name="Kuo A."/>
            <person name="Pangilinan J."/>
            <person name="Riley R."/>
            <person name="Labutti K."/>
            <person name="Andreopoulos B."/>
            <person name="Lipzen A."/>
            <person name="Chen C."/>
            <person name="Yanf M."/>
            <person name="Daum C."/>
            <person name="Ng V."/>
            <person name="Clum A."/>
            <person name="Steindorff A."/>
            <person name="Ohm R."/>
            <person name="Martin F."/>
            <person name="Silar P."/>
            <person name="Natvig D."/>
            <person name="Lalanne C."/>
            <person name="Gautier V."/>
            <person name="Ament-Velasquez S.L."/>
            <person name="Kruys A."/>
            <person name="Hutchinson M.I."/>
            <person name="Powell A.J."/>
            <person name="Barry K."/>
            <person name="Miller A.N."/>
            <person name="Grigoriev I.V."/>
            <person name="Debuchy R."/>
            <person name="Gladieux P."/>
            <person name="Thoren M.H."/>
            <person name="Johannesson H."/>
        </authorList>
    </citation>
    <scope>NUCLEOTIDE SEQUENCE</scope>
    <source>
        <strain evidence="2">PSN324</strain>
    </source>
</reference>
<organism evidence="2 3">
    <name type="scientific">Cladorrhinum samala</name>
    <dbReference type="NCBI Taxonomy" id="585594"/>
    <lineage>
        <taxon>Eukaryota</taxon>
        <taxon>Fungi</taxon>
        <taxon>Dikarya</taxon>
        <taxon>Ascomycota</taxon>
        <taxon>Pezizomycotina</taxon>
        <taxon>Sordariomycetes</taxon>
        <taxon>Sordariomycetidae</taxon>
        <taxon>Sordariales</taxon>
        <taxon>Podosporaceae</taxon>
        <taxon>Cladorrhinum</taxon>
    </lineage>
</organism>
<proteinExistence type="predicted"/>
<dbReference type="EMBL" id="MU864929">
    <property type="protein sequence ID" value="KAK4466768.1"/>
    <property type="molecule type" value="Genomic_DNA"/>
</dbReference>
<reference evidence="2" key="1">
    <citation type="journal article" date="2023" name="Mol. Phylogenet. Evol.">
        <title>Genome-scale phylogeny and comparative genomics of the fungal order Sordariales.</title>
        <authorList>
            <person name="Hensen N."/>
            <person name="Bonometti L."/>
            <person name="Westerberg I."/>
            <person name="Brannstrom I.O."/>
            <person name="Guillou S."/>
            <person name="Cros-Aarteil S."/>
            <person name="Calhoun S."/>
            <person name="Haridas S."/>
            <person name="Kuo A."/>
            <person name="Mondo S."/>
            <person name="Pangilinan J."/>
            <person name="Riley R."/>
            <person name="LaButti K."/>
            <person name="Andreopoulos B."/>
            <person name="Lipzen A."/>
            <person name="Chen C."/>
            <person name="Yan M."/>
            <person name="Daum C."/>
            <person name="Ng V."/>
            <person name="Clum A."/>
            <person name="Steindorff A."/>
            <person name="Ohm R.A."/>
            <person name="Martin F."/>
            <person name="Silar P."/>
            <person name="Natvig D.O."/>
            <person name="Lalanne C."/>
            <person name="Gautier V."/>
            <person name="Ament-Velasquez S.L."/>
            <person name="Kruys A."/>
            <person name="Hutchinson M.I."/>
            <person name="Powell A.J."/>
            <person name="Barry K."/>
            <person name="Miller A.N."/>
            <person name="Grigoriev I.V."/>
            <person name="Debuchy R."/>
            <person name="Gladieux P."/>
            <person name="Hiltunen Thoren M."/>
            <person name="Johannesson H."/>
        </authorList>
    </citation>
    <scope>NUCLEOTIDE SEQUENCE</scope>
    <source>
        <strain evidence="2">PSN324</strain>
    </source>
</reference>
<sequence>MCRCEGSEPRQLHHDHHHPSLFLLIIVTTIHSLLGLLTLTVSLLIDYTHGLDPRFLDEGVLVDFSTTFSVVGVLVDYVLVTAVDYVDLFSSPEQGGLDSYDDGGVGAAETVLTCVVAGVLGVVLLGAGLWSRVVGPPNTVKGLFWRRYVAGQVMFWGVYCYYVGVLGGGSGVDDWWD</sequence>